<accession>A0ABT7EWA7</accession>
<dbReference type="EMBL" id="JASNJD010000002">
    <property type="protein sequence ID" value="MDK3016627.1"/>
    <property type="molecule type" value="Genomic_DNA"/>
</dbReference>
<evidence type="ECO:0000313" key="2">
    <source>
        <dbReference type="Proteomes" id="UP001243757"/>
    </source>
</evidence>
<reference evidence="1 2" key="1">
    <citation type="submission" date="2023-05" db="EMBL/GenBank/DDBJ databases">
        <title>Pseudodonghicola sp. nov.</title>
        <authorList>
            <person name="Huang J."/>
        </authorList>
    </citation>
    <scope>NUCLEOTIDE SEQUENCE [LARGE SCALE GENOMIC DNA]</scope>
    <source>
        <strain evidence="1 2">IC7</strain>
    </source>
</reference>
<dbReference type="RefSeq" id="WP_284479447.1">
    <property type="nucleotide sequence ID" value="NZ_JASNJD010000002.1"/>
</dbReference>
<dbReference type="Proteomes" id="UP001243757">
    <property type="component" value="Unassembled WGS sequence"/>
</dbReference>
<keyword evidence="2" id="KW-1185">Reference proteome</keyword>
<sequence>MRLFVGILVVALALAGCTGCNSRPDLQAGVGVGASGTHSRVSVGQSCGPMHVRVGTGGMGMGLHL</sequence>
<dbReference type="PROSITE" id="PS51257">
    <property type="entry name" value="PROKAR_LIPOPROTEIN"/>
    <property type="match status" value="1"/>
</dbReference>
<proteinExistence type="predicted"/>
<gene>
    <name evidence="1" type="ORF">QO033_03005</name>
</gene>
<evidence type="ECO:0000313" key="1">
    <source>
        <dbReference type="EMBL" id="MDK3016627.1"/>
    </source>
</evidence>
<name>A0ABT7EWA7_9RHOB</name>
<protein>
    <recommendedName>
        <fullName evidence="3">Lipoprotein</fullName>
    </recommendedName>
</protein>
<organism evidence="1 2">
    <name type="scientific">Pseudodonghicola flavimaris</name>
    <dbReference type="NCBI Taxonomy" id="3050036"/>
    <lineage>
        <taxon>Bacteria</taxon>
        <taxon>Pseudomonadati</taxon>
        <taxon>Pseudomonadota</taxon>
        <taxon>Alphaproteobacteria</taxon>
        <taxon>Rhodobacterales</taxon>
        <taxon>Paracoccaceae</taxon>
        <taxon>Pseudodonghicola</taxon>
    </lineage>
</organism>
<evidence type="ECO:0008006" key="3">
    <source>
        <dbReference type="Google" id="ProtNLM"/>
    </source>
</evidence>
<comment type="caution">
    <text evidence="1">The sequence shown here is derived from an EMBL/GenBank/DDBJ whole genome shotgun (WGS) entry which is preliminary data.</text>
</comment>